<name>A0A9N9DQX5_FUNMO</name>
<organism evidence="1 2">
    <name type="scientific">Funneliformis mosseae</name>
    <name type="common">Endomycorrhizal fungus</name>
    <name type="synonym">Glomus mosseae</name>
    <dbReference type="NCBI Taxonomy" id="27381"/>
    <lineage>
        <taxon>Eukaryota</taxon>
        <taxon>Fungi</taxon>
        <taxon>Fungi incertae sedis</taxon>
        <taxon>Mucoromycota</taxon>
        <taxon>Glomeromycotina</taxon>
        <taxon>Glomeromycetes</taxon>
        <taxon>Glomerales</taxon>
        <taxon>Glomeraceae</taxon>
        <taxon>Funneliformis</taxon>
    </lineage>
</organism>
<dbReference type="Proteomes" id="UP000789375">
    <property type="component" value="Unassembled WGS sequence"/>
</dbReference>
<gene>
    <name evidence="1" type="ORF">FMOSSE_LOCUS11179</name>
</gene>
<keyword evidence="2" id="KW-1185">Reference proteome</keyword>
<evidence type="ECO:0000313" key="2">
    <source>
        <dbReference type="Proteomes" id="UP000789375"/>
    </source>
</evidence>
<feature type="non-terminal residue" evidence="1">
    <location>
        <position position="1"/>
    </location>
</feature>
<accession>A0A9N9DQX5</accession>
<sequence length="93" mass="10339">DYVFMLDKEGSRINNPQHNNNEAGVDIDSSMKIPGDYQQMTQMIKSIIRRRNAINGCKVITAIGDMRSSSSFRPGILMTLPKGFGPKIQYSGS</sequence>
<reference evidence="1" key="1">
    <citation type="submission" date="2021-06" db="EMBL/GenBank/DDBJ databases">
        <authorList>
            <person name="Kallberg Y."/>
            <person name="Tangrot J."/>
            <person name="Rosling A."/>
        </authorList>
    </citation>
    <scope>NUCLEOTIDE SEQUENCE</scope>
    <source>
        <strain evidence="1">87-6 pot B 2015</strain>
    </source>
</reference>
<protein>
    <submittedName>
        <fullName evidence="1">3120_t:CDS:1</fullName>
    </submittedName>
</protein>
<proteinExistence type="predicted"/>
<dbReference type="AlphaFoldDB" id="A0A9N9DQX5"/>
<evidence type="ECO:0000313" key="1">
    <source>
        <dbReference type="EMBL" id="CAG8644897.1"/>
    </source>
</evidence>
<dbReference type="EMBL" id="CAJVPP010004161">
    <property type="protein sequence ID" value="CAG8644897.1"/>
    <property type="molecule type" value="Genomic_DNA"/>
</dbReference>
<comment type="caution">
    <text evidence="1">The sequence shown here is derived from an EMBL/GenBank/DDBJ whole genome shotgun (WGS) entry which is preliminary data.</text>
</comment>